<dbReference type="AlphaFoldDB" id="A0A8G2BIB7"/>
<evidence type="ECO:0000256" key="2">
    <source>
        <dbReference type="ARBA" id="ARBA00009387"/>
    </source>
</evidence>
<feature type="domain" description="Transglycosylase SLT" evidence="4">
    <location>
        <begin position="37"/>
        <end position="130"/>
    </location>
</feature>
<dbReference type="Pfam" id="PF01464">
    <property type="entry name" value="SLT"/>
    <property type="match status" value="1"/>
</dbReference>
<evidence type="ECO:0000313" key="5">
    <source>
        <dbReference type="EMBL" id="SDF86817.1"/>
    </source>
</evidence>
<accession>A0A8G2BIB7</accession>
<comment type="similarity">
    <text evidence="2">Belongs to the virb1 family.</text>
</comment>
<comment type="similarity">
    <text evidence="1">Belongs to the transglycosylase Slt family.</text>
</comment>
<dbReference type="CDD" id="cd16896">
    <property type="entry name" value="LT_Slt70-like"/>
    <property type="match status" value="1"/>
</dbReference>
<feature type="chain" id="PRO_5034411666" evidence="3">
    <location>
        <begin position="22"/>
        <end position="250"/>
    </location>
</feature>
<dbReference type="InterPro" id="IPR000189">
    <property type="entry name" value="Transglyc_AS"/>
</dbReference>
<keyword evidence="6" id="KW-1185">Reference proteome</keyword>
<proteinExistence type="inferred from homology"/>
<dbReference type="EMBL" id="FNBW01000007">
    <property type="protein sequence ID" value="SDF86817.1"/>
    <property type="molecule type" value="Genomic_DNA"/>
</dbReference>
<dbReference type="InterPro" id="IPR008258">
    <property type="entry name" value="Transglycosylase_SLT_dom_1"/>
</dbReference>
<evidence type="ECO:0000313" key="6">
    <source>
        <dbReference type="Proteomes" id="UP000198615"/>
    </source>
</evidence>
<keyword evidence="3" id="KW-0732">Signal</keyword>
<dbReference type="GO" id="GO:0016020">
    <property type="term" value="C:membrane"/>
    <property type="evidence" value="ECO:0007669"/>
    <property type="project" value="InterPro"/>
</dbReference>
<dbReference type="PROSITE" id="PS00922">
    <property type="entry name" value="TRANSGLYCOSYLASE"/>
    <property type="match status" value="1"/>
</dbReference>
<organism evidence="5 6">
    <name type="scientific">Thalassobaculum litoreum DSM 18839</name>
    <dbReference type="NCBI Taxonomy" id="1123362"/>
    <lineage>
        <taxon>Bacteria</taxon>
        <taxon>Pseudomonadati</taxon>
        <taxon>Pseudomonadota</taxon>
        <taxon>Alphaproteobacteria</taxon>
        <taxon>Rhodospirillales</taxon>
        <taxon>Thalassobaculaceae</taxon>
        <taxon>Thalassobaculum</taxon>
    </lineage>
</organism>
<dbReference type="Proteomes" id="UP000198615">
    <property type="component" value="Unassembled WGS sequence"/>
</dbReference>
<evidence type="ECO:0000256" key="3">
    <source>
        <dbReference type="SAM" id="SignalP"/>
    </source>
</evidence>
<comment type="caution">
    <text evidence="5">The sequence shown here is derived from an EMBL/GenBank/DDBJ whole genome shotgun (WGS) entry which is preliminary data.</text>
</comment>
<feature type="signal peptide" evidence="3">
    <location>
        <begin position="1"/>
        <end position="21"/>
    </location>
</feature>
<name>A0A8G2BIB7_9PROT</name>
<dbReference type="PANTHER" id="PTHR37423:SF2">
    <property type="entry name" value="MEMBRANE-BOUND LYTIC MUREIN TRANSGLYCOSYLASE C"/>
    <property type="match status" value="1"/>
</dbReference>
<protein>
    <submittedName>
        <fullName evidence="5">Transglycosylase SLT domain-containing protein</fullName>
    </submittedName>
</protein>
<dbReference type="GO" id="GO:0000270">
    <property type="term" value="P:peptidoglycan metabolic process"/>
    <property type="evidence" value="ECO:0007669"/>
    <property type="project" value="InterPro"/>
</dbReference>
<evidence type="ECO:0000256" key="1">
    <source>
        <dbReference type="ARBA" id="ARBA00007734"/>
    </source>
</evidence>
<dbReference type="PANTHER" id="PTHR37423">
    <property type="entry name" value="SOLUBLE LYTIC MUREIN TRANSGLYCOSYLASE-RELATED"/>
    <property type="match status" value="1"/>
</dbReference>
<dbReference type="InterPro" id="IPR023346">
    <property type="entry name" value="Lysozyme-like_dom_sf"/>
</dbReference>
<reference evidence="5 6" key="1">
    <citation type="submission" date="2016-10" db="EMBL/GenBank/DDBJ databases">
        <authorList>
            <person name="Varghese N."/>
            <person name="Submissions S."/>
        </authorList>
    </citation>
    <scope>NUCLEOTIDE SEQUENCE [LARGE SCALE GENOMIC DNA]</scope>
    <source>
        <strain evidence="5 6">DSM 18839</strain>
    </source>
</reference>
<dbReference type="RefSeq" id="WP_175474215.1">
    <property type="nucleotide sequence ID" value="NZ_FNBW01000007.1"/>
</dbReference>
<gene>
    <name evidence="5" type="ORF">SAMN05660686_02621</name>
</gene>
<evidence type="ECO:0000259" key="4">
    <source>
        <dbReference type="Pfam" id="PF01464"/>
    </source>
</evidence>
<dbReference type="SUPFAM" id="SSF53955">
    <property type="entry name" value="Lysozyme-like"/>
    <property type="match status" value="1"/>
</dbReference>
<dbReference type="GO" id="GO:0008933">
    <property type="term" value="F:peptidoglycan lytic transglycosylase activity"/>
    <property type="evidence" value="ECO:0007669"/>
    <property type="project" value="InterPro"/>
</dbReference>
<dbReference type="Gene3D" id="1.10.530.10">
    <property type="match status" value="1"/>
</dbReference>
<sequence length="250" mass="26575">MKSIVLVLAVCAVVAIGTAPAAARSEAASREEVQRMVVQEAQRSARVPASLALAVAEAESDFVADAVSSAGARGVMQIMPATARGEFGVAADDLWNPRLNIQLGVAFLQSLIERYDGRWDLALSHYNGGSRVGSGRAARVIPATRAYVDKVLAAERRYARDATAIALADRVAEANAGLERRATRQAEAARIERPDADRSDLRRRFMVLADAALAAAGGRDRQRGDAIGAGALLDRIADRKARFRVLLGDG</sequence>